<dbReference type="PANTHER" id="PTHR33428">
    <property type="entry name" value="CHLOROPHYLLASE-2, CHLOROPLASTIC"/>
    <property type="match status" value="1"/>
</dbReference>
<evidence type="ECO:0000313" key="1">
    <source>
        <dbReference type="EMBL" id="KAI5078546.1"/>
    </source>
</evidence>
<gene>
    <name evidence="1" type="ORF">GOP47_0006217</name>
</gene>
<keyword evidence="2" id="KW-1185">Reference proteome</keyword>
<organism evidence="1 2">
    <name type="scientific">Adiantum capillus-veneris</name>
    <name type="common">Maidenhair fern</name>
    <dbReference type="NCBI Taxonomy" id="13818"/>
    <lineage>
        <taxon>Eukaryota</taxon>
        <taxon>Viridiplantae</taxon>
        <taxon>Streptophyta</taxon>
        <taxon>Embryophyta</taxon>
        <taxon>Tracheophyta</taxon>
        <taxon>Polypodiopsida</taxon>
        <taxon>Polypodiidae</taxon>
        <taxon>Polypodiales</taxon>
        <taxon>Pteridineae</taxon>
        <taxon>Pteridaceae</taxon>
        <taxon>Vittarioideae</taxon>
        <taxon>Adiantum</taxon>
    </lineage>
</organism>
<sequence>MVTSISSVYEEGPFDVAMVKLMPHPMFHMKDRLDVQIVGVAGLDPVDGVSESGQSKPHVVQSEGSDGVFAQGYPVLVIGTGLGSEKLNPFTPACAPLKFGHQAFFRCSAAPGVHVVTGDYGHMDFLDDSSPGS</sequence>
<dbReference type="Proteomes" id="UP000886520">
    <property type="component" value="Chromosome 6"/>
</dbReference>
<evidence type="ECO:0000313" key="2">
    <source>
        <dbReference type="Proteomes" id="UP000886520"/>
    </source>
</evidence>
<dbReference type="GO" id="GO:0047746">
    <property type="term" value="F:chlorophyllase activity"/>
    <property type="evidence" value="ECO:0007669"/>
    <property type="project" value="TreeGrafter"/>
</dbReference>
<comment type="caution">
    <text evidence="1">The sequence shown here is derived from an EMBL/GenBank/DDBJ whole genome shotgun (WGS) entry which is preliminary data.</text>
</comment>
<accession>A0A9D4V355</accession>
<dbReference type="PANTHER" id="PTHR33428:SF2">
    <property type="entry name" value="CHLOROPHYLLASE-2"/>
    <property type="match status" value="1"/>
</dbReference>
<dbReference type="AlphaFoldDB" id="A0A9D4V355"/>
<dbReference type="EMBL" id="JABFUD020000006">
    <property type="protein sequence ID" value="KAI5078546.1"/>
    <property type="molecule type" value="Genomic_DNA"/>
</dbReference>
<dbReference type="InterPro" id="IPR017395">
    <property type="entry name" value="Chlorophyllase-like"/>
</dbReference>
<proteinExistence type="predicted"/>
<protein>
    <submittedName>
        <fullName evidence="1">Uncharacterized protein</fullName>
    </submittedName>
</protein>
<reference evidence="1" key="1">
    <citation type="submission" date="2021-01" db="EMBL/GenBank/DDBJ databases">
        <title>Adiantum capillus-veneris genome.</title>
        <authorList>
            <person name="Fang Y."/>
            <person name="Liao Q."/>
        </authorList>
    </citation>
    <scope>NUCLEOTIDE SEQUENCE</scope>
    <source>
        <strain evidence="1">H3</strain>
        <tissue evidence="1">Leaf</tissue>
    </source>
</reference>
<dbReference type="OrthoDB" id="2093222at2759"/>
<dbReference type="Pfam" id="PF07224">
    <property type="entry name" value="Chlorophyllase"/>
    <property type="match status" value="1"/>
</dbReference>
<name>A0A9D4V355_ADICA</name>
<dbReference type="GO" id="GO:0015996">
    <property type="term" value="P:chlorophyll catabolic process"/>
    <property type="evidence" value="ECO:0007669"/>
    <property type="project" value="TreeGrafter"/>
</dbReference>